<proteinExistence type="predicted"/>
<organism evidence="2 3">
    <name type="scientific">Acrocarpospora pleiomorpha</name>
    <dbReference type="NCBI Taxonomy" id="90975"/>
    <lineage>
        <taxon>Bacteria</taxon>
        <taxon>Bacillati</taxon>
        <taxon>Actinomycetota</taxon>
        <taxon>Actinomycetes</taxon>
        <taxon>Streptosporangiales</taxon>
        <taxon>Streptosporangiaceae</taxon>
        <taxon>Acrocarpospora</taxon>
    </lineage>
</organism>
<evidence type="ECO:0000313" key="2">
    <source>
        <dbReference type="EMBL" id="GES25747.1"/>
    </source>
</evidence>
<accession>A0A5M3XX78</accession>
<gene>
    <name evidence="2" type="ORF">Aple_086460</name>
</gene>
<dbReference type="AlphaFoldDB" id="A0A5M3XX78"/>
<comment type="caution">
    <text evidence="2">The sequence shown here is derived from an EMBL/GenBank/DDBJ whole genome shotgun (WGS) entry which is preliminary data.</text>
</comment>
<feature type="compositionally biased region" description="Polar residues" evidence="1">
    <location>
        <begin position="64"/>
        <end position="74"/>
    </location>
</feature>
<evidence type="ECO:0000256" key="1">
    <source>
        <dbReference type="SAM" id="MobiDB-lite"/>
    </source>
</evidence>
<protein>
    <submittedName>
        <fullName evidence="2">Uncharacterized protein</fullName>
    </submittedName>
</protein>
<sequence length="74" mass="7748">MFGALDAIQVRRVTSAWCVGDLHWHNRPSATQRDTVHIPGPDAAGQDLGDPVSPSSVIAPITGGQASSRPTGCR</sequence>
<feature type="region of interest" description="Disordered" evidence="1">
    <location>
        <begin position="30"/>
        <end position="74"/>
    </location>
</feature>
<keyword evidence="3" id="KW-1185">Reference proteome</keyword>
<name>A0A5M3XX78_9ACTN</name>
<dbReference type="EMBL" id="BLAF01000073">
    <property type="protein sequence ID" value="GES25747.1"/>
    <property type="molecule type" value="Genomic_DNA"/>
</dbReference>
<reference evidence="2 3" key="1">
    <citation type="submission" date="2019-10" db="EMBL/GenBank/DDBJ databases">
        <title>Whole genome shotgun sequence of Acrocarpospora pleiomorpha NBRC 16267.</title>
        <authorList>
            <person name="Ichikawa N."/>
            <person name="Kimura A."/>
            <person name="Kitahashi Y."/>
            <person name="Komaki H."/>
            <person name="Oguchi A."/>
        </authorList>
    </citation>
    <scope>NUCLEOTIDE SEQUENCE [LARGE SCALE GENOMIC DNA]</scope>
    <source>
        <strain evidence="2 3">NBRC 16267</strain>
    </source>
</reference>
<dbReference type="Proteomes" id="UP000377595">
    <property type="component" value="Unassembled WGS sequence"/>
</dbReference>
<evidence type="ECO:0000313" key="3">
    <source>
        <dbReference type="Proteomes" id="UP000377595"/>
    </source>
</evidence>